<evidence type="ECO:0000256" key="1">
    <source>
        <dbReference type="SAM" id="MobiDB-lite"/>
    </source>
</evidence>
<dbReference type="Proteomes" id="UP000023152">
    <property type="component" value="Unassembled WGS sequence"/>
</dbReference>
<feature type="compositionally biased region" description="Acidic residues" evidence="1">
    <location>
        <begin position="123"/>
        <end position="147"/>
    </location>
</feature>
<sequence>KKKKKDNNKKKTKIKIKSDKGENGLNVHLRFEESSSNDTKIQHYEHQRAQKQQHEHNPIEFVPYPHSQHNVDDNDPELEFEQVRQTITDNENNSGEKRSELQMTQLKKKTTKRPLQQAPMTDDSNDNDNDSDNDDDNDNDNDNDSDSDNDHQNESYWDEWLHADNRTMDLARQYENDKHNNILLHYRLVLINFHFSTNNDNILKTELNKLREQVIVKRTMQLKPNEMSYMCRFKMMQEPHREMADDTDHPFADIIPSRNDPKDQWTGRYDFDRFVTRTVTTEKELLAPHYDLVQRYAFFYWLNNPSNKYIHI</sequence>
<feature type="region of interest" description="Disordered" evidence="1">
    <location>
        <begin position="1"/>
        <end position="153"/>
    </location>
</feature>
<dbReference type="EMBL" id="ASPP01008808">
    <property type="protein sequence ID" value="ETO25002.1"/>
    <property type="molecule type" value="Genomic_DNA"/>
</dbReference>
<proteinExistence type="predicted"/>
<reference evidence="2 3" key="1">
    <citation type="journal article" date="2013" name="Curr. Biol.">
        <title>The Genome of the Foraminiferan Reticulomyxa filosa.</title>
        <authorList>
            <person name="Glockner G."/>
            <person name="Hulsmann N."/>
            <person name="Schleicher M."/>
            <person name="Noegel A.A."/>
            <person name="Eichinger L."/>
            <person name="Gallinger C."/>
            <person name="Pawlowski J."/>
            <person name="Sierra R."/>
            <person name="Euteneuer U."/>
            <person name="Pillet L."/>
            <person name="Moustafa A."/>
            <person name="Platzer M."/>
            <person name="Groth M."/>
            <person name="Szafranski K."/>
            <person name="Schliwa M."/>
        </authorList>
    </citation>
    <scope>NUCLEOTIDE SEQUENCE [LARGE SCALE GENOMIC DNA]</scope>
</reference>
<evidence type="ECO:0000313" key="3">
    <source>
        <dbReference type="Proteomes" id="UP000023152"/>
    </source>
</evidence>
<feature type="compositionally biased region" description="Basic and acidic residues" evidence="1">
    <location>
        <begin position="40"/>
        <end position="58"/>
    </location>
</feature>
<dbReference type="AlphaFoldDB" id="X6NI29"/>
<organism evidence="2 3">
    <name type="scientific">Reticulomyxa filosa</name>
    <dbReference type="NCBI Taxonomy" id="46433"/>
    <lineage>
        <taxon>Eukaryota</taxon>
        <taxon>Sar</taxon>
        <taxon>Rhizaria</taxon>
        <taxon>Retaria</taxon>
        <taxon>Foraminifera</taxon>
        <taxon>Monothalamids</taxon>
        <taxon>Reticulomyxidae</taxon>
        <taxon>Reticulomyxa</taxon>
    </lineage>
</organism>
<feature type="compositionally biased region" description="Polar residues" evidence="1">
    <location>
        <begin position="83"/>
        <end position="93"/>
    </location>
</feature>
<protein>
    <submittedName>
        <fullName evidence="2">Uncharacterized protein</fullName>
    </submittedName>
</protein>
<feature type="non-terminal residue" evidence="2">
    <location>
        <position position="1"/>
    </location>
</feature>
<accession>X6NI29</accession>
<evidence type="ECO:0000313" key="2">
    <source>
        <dbReference type="EMBL" id="ETO25002.1"/>
    </source>
</evidence>
<feature type="compositionally biased region" description="Basic residues" evidence="1">
    <location>
        <begin position="1"/>
        <end position="15"/>
    </location>
</feature>
<name>X6NI29_RETFI</name>
<gene>
    <name evidence="2" type="ORF">RFI_12142</name>
</gene>
<keyword evidence="3" id="KW-1185">Reference proteome</keyword>
<comment type="caution">
    <text evidence="2">The sequence shown here is derived from an EMBL/GenBank/DDBJ whole genome shotgun (WGS) entry which is preliminary data.</text>
</comment>